<evidence type="ECO:0000256" key="1">
    <source>
        <dbReference type="SAM" id="MobiDB-lite"/>
    </source>
</evidence>
<organism evidence="2">
    <name type="scientific">Trypanosoma congolense (strain IL3000)</name>
    <dbReference type="NCBI Taxonomy" id="1068625"/>
    <lineage>
        <taxon>Eukaryota</taxon>
        <taxon>Discoba</taxon>
        <taxon>Euglenozoa</taxon>
        <taxon>Kinetoplastea</taxon>
        <taxon>Metakinetoplastina</taxon>
        <taxon>Trypanosomatida</taxon>
        <taxon>Trypanosomatidae</taxon>
        <taxon>Trypanosoma</taxon>
        <taxon>Nannomonas</taxon>
    </lineage>
</organism>
<dbReference type="InterPro" id="IPR019410">
    <property type="entry name" value="Methyltransf_16"/>
</dbReference>
<sequence length="365" mass="40471">MLQWVVKEVVSPYGSIATMHWAVQEDGSSDEDSDGAHVAKKPRNEPNQTEKEKLRLQRQLEDAEDQLGAVLWNSNSVALSYLQRHVLVSNEKQYHVVELGAGVGCLGIGLAMAGARVVITDLKELLPLMEKNIELNKERIRSRSGGRGSCAALTWRWGPPPRTKPGKNSGEKRRATTVAEECSGSSCGKDLAPCAVASSSSFVELQRLLDHVDLVVLCDALYGNPKSWPQLLYTLSEVLAANPHCEVINFCEQRVNDVEGEFLKLLQQENERPVFHNDTPQHCSDGTMMETLLQMRGPHRWVSATEDVKEGLSDLGMRVRATRIRWVRRTDDAKGGDDFPTLCNSTIIENVGMHEEGSLSKRDGS</sequence>
<feature type="region of interest" description="Disordered" evidence="1">
    <location>
        <begin position="25"/>
        <end position="51"/>
    </location>
</feature>
<evidence type="ECO:0000313" key="2">
    <source>
        <dbReference type="EMBL" id="CCC90485.1"/>
    </source>
</evidence>
<feature type="compositionally biased region" description="Basic and acidic residues" evidence="1">
    <location>
        <begin position="34"/>
        <end position="51"/>
    </location>
</feature>
<dbReference type="Pfam" id="PF10294">
    <property type="entry name" value="Methyltransf_16"/>
    <property type="match status" value="1"/>
</dbReference>
<dbReference type="SUPFAM" id="SSF53335">
    <property type="entry name" value="S-adenosyl-L-methionine-dependent methyltransferases"/>
    <property type="match status" value="1"/>
</dbReference>
<dbReference type="InterPro" id="IPR029063">
    <property type="entry name" value="SAM-dependent_MTases_sf"/>
</dbReference>
<protein>
    <recommendedName>
        <fullName evidence="3">Methyltransferase</fullName>
    </recommendedName>
</protein>
<dbReference type="PANTHER" id="PTHR14614">
    <property type="entry name" value="HEPATOCELLULAR CARCINOMA-ASSOCIATED ANTIGEN"/>
    <property type="match status" value="1"/>
</dbReference>
<evidence type="ECO:0008006" key="3">
    <source>
        <dbReference type="Google" id="ProtNLM"/>
    </source>
</evidence>
<gene>
    <name evidence="2" type="ORF">TCIL3000_5_1910</name>
</gene>
<name>G0UMS7_TRYCI</name>
<dbReference type="Gene3D" id="3.40.50.150">
    <property type="entry name" value="Vaccinia Virus protein VP39"/>
    <property type="match status" value="1"/>
</dbReference>
<reference evidence="2" key="1">
    <citation type="journal article" date="2012" name="Proc. Natl. Acad. Sci. U.S.A.">
        <title>Antigenic diversity is generated by distinct evolutionary mechanisms in African trypanosome species.</title>
        <authorList>
            <person name="Jackson A.P."/>
            <person name="Berry A."/>
            <person name="Aslett M."/>
            <person name="Allison H.C."/>
            <person name="Burton P."/>
            <person name="Vavrova-Anderson J."/>
            <person name="Brown R."/>
            <person name="Browne H."/>
            <person name="Corton N."/>
            <person name="Hauser H."/>
            <person name="Gamble J."/>
            <person name="Gilderthorp R."/>
            <person name="Marcello L."/>
            <person name="McQuillan J."/>
            <person name="Otto T.D."/>
            <person name="Quail M.A."/>
            <person name="Sanders M.J."/>
            <person name="van Tonder A."/>
            <person name="Ginger M.L."/>
            <person name="Field M.C."/>
            <person name="Barry J.D."/>
            <person name="Hertz-Fowler C."/>
            <person name="Berriman M."/>
        </authorList>
    </citation>
    <scope>NUCLEOTIDE SEQUENCE</scope>
    <source>
        <strain evidence="2">IL3000</strain>
    </source>
</reference>
<accession>G0UMS7</accession>
<dbReference type="EMBL" id="HE575318">
    <property type="protein sequence ID" value="CCC90485.1"/>
    <property type="molecule type" value="Genomic_DNA"/>
</dbReference>
<proteinExistence type="predicted"/>
<dbReference type="VEuPathDB" id="TriTrypDB:TcIL3000_5_1910"/>
<dbReference type="AlphaFoldDB" id="G0UMS7"/>
<dbReference type="PANTHER" id="PTHR14614:SF97">
    <property type="entry name" value="S-ADENOSYL-L-METHIONINE-DEPENDENT METHYLTRANSFERASES SUPERFAMILY PROTEIN"/>
    <property type="match status" value="1"/>
</dbReference>